<keyword evidence="1" id="KW-0479">Metal-binding</keyword>
<dbReference type="Proteomes" id="UP000249061">
    <property type="component" value="Unassembled WGS sequence"/>
</dbReference>
<keyword evidence="3" id="KW-0460">Magnesium</keyword>
<dbReference type="GO" id="GO:0046872">
    <property type="term" value="F:metal ion binding"/>
    <property type="evidence" value="ECO:0007669"/>
    <property type="project" value="UniProtKB-KW"/>
</dbReference>
<evidence type="ECO:0000313" key="4">
    <source>
        <dbReference type="EMBL" id="PZR16650.1"/>
    </source>
</evidence>
<dbReference type="SUPFAM" id="SSF56784">
    <property type="entry name" value="HAD-like"/>
    <property type="match status" value="1"/>
</dbReference>
<protein>
    <recommendedName>
        <fullName evidence="6">Haloacid dehalogenase</fullName>
    </recommendedName>
</protein>
<dbReference type="InterPro" id="IPR023214">
    <property type="entry name" value="HAD_sf"/>
</dbReference>
<dbReference type="InterPro" id="IPR036412">
    <property type="entry name" value="HAD-like_sf"/>
</dbReference>
<accession>A0A2W5TM33</accession>
<evidence type="ECO:0000256" key="1">
    <source>
        <dbReference type="ARBA" id="ARBA00022723"/>
    </source>
</evidence>
<keyword evidence="2" id="KW-0378">Hydrolase</keyword>
<dbReference type="PANTHER" id="PTHR43344:SF13">
    <property type="entry name" value="PHOSPHATASE RV3661-RELATED"/>
    <property type="match status" value="1"/>
</dbReference>
<dbReference type="EMBL" id="QFQP01000003">
    <property type="protein sequence ID" value="PZR16650.1"/>
    <property type="molecule type" value="Genomic_DNA"/>
</dbReference>
<name>A0A2W5TM33_9BACT</name>
<sequence>MNVVLTRLLETLSPGAPVVFDADGTLWRGDVGEDFLRWAIHQHFIDAKYETYEALLSQSHARAYGWAVEVMAGLREDEVLEHTRRFFKERFAGRIFPFVRPLLAKLSAHPVWICSASPWWVVVPGAEALGVPLSQVIGVRCDVVDGRLSGTVHQPVPCGEGKVTWLQRASLTPGLAVGNGELDLDMLTFAKRPLVVTPADSSNGLVAHARRNDWPILIA</sequence>
<proteinExistence type="predicted"/>
<dbReference type="AlphaFoldDB" id="A0A2W5TM33"/>
<evidence type="ECO:0000313" key="5">
    <source>
        <dbReference type="Proteomes" id="UP000249061"/>
    </source>
</evidence>
<dbReference type="GO" id="GO:0016787">
    <property type="term" value="F:hydrolase activity"/>
    <property type="evidence" value="ECO:0007669"/>
    <property type="project" value="UniProtKB-KW"/>
</dbReference>
<organism evidence="4 5">
    <name type="scientific">Archangium gephyra</name>
    <dbReference type="NCBI Taxonomy" id="48"/>
    <lineage>
        <taxon>Bacteria</taxon>
        <taxon>Pseudomonadati</taxon>
        <taxon>Myxococcota</taxon>
        <taxon>Myxococcia</taxon>
        <taxon>Myxococcales</taxon>
        <taxon>Cystobacterineae</taxon>
        <taxon>Archangiaceae</taxon>
        <taxon>Archangium</taxon>
    </lineage>
</organism>
<dbReference type="Gene3D" id="3.40.50.1000">
    <property type="entry name" value="HAD superfamily/HAD-like"/>
    <property type="match status" value="1"/>
</dbReference>
<dbReference type="Gene3D" id="1.20.1440.100">
    <property type="entry name" value="SG protein - dephosphorylation function"/>
    <property type="match status" value="1"/>
</dbReference>
<comment type="caution">
    <text evidence="4">The sequence shown here is derived from an EMBL/GenBank/DDBJ whole genome shotgun (WGS) entry which is preliminary data.</text>
</comment>
<evidence type="ECO:0008006" key="6">
    <source>
        <dbReference type="Google" id="ProtNLM"/>
    </source>
</evidence>
<evidence type="ECO:0000256" key="2">
    <source>
        <dbReference type="ARBA" id="ARBA00022801"/>
    </source>
</evidence>
<evidence type="ECO:0000256" key="3">
    <source>
        <dbReference type="ARBA" id="ARBA00022842"/>
    </source>
</evidence>
<dbReference type="PANTHER" id="PTHR43344">
    <property type="entry name" value="PHOSPHOSERINE PHOSPHATASE"/>
    <property type="match status" value="1"/>
</dbReference>
<gene>
    <name evidence="4" type="ORF">DI536_05700</name>
</gene>
<dbReference type="InterPro" id="IPR050582">
    <property type="entry name" value="HAD-like_SerB"/>
</dbReference>
<dbReference type="Pfam" id="PF12710">
    <property type="entry name" value="HAD"/>
    <property type="match status" value="1"/>
</dbReference>
<reference evidence="4 5" key="1">
    <citation type="submission" date="2017-08" db="EMBL/GenBank/DDBJ databases">
        <title>Infants hospitalized years apart are colonized by the same room-sourced microbial strains.</title>
        <authorList>
            <person name="Brooks B."/>
            <person name="Olm M.R."/>
            <person name="Firek B.A."/>
            <person name="Baker R."/>
            <person name="Thomas B.C."/>
            <person name="Morowitz M.J."/>
            <person name="Banfield J.F."/>
        </authorList>
    </citation>
    <scope>NUCLEOTIDE SEQUENCE [LARGE SCALE GENOMIC DNA]</scope>
    <source>
        <strain evidence="4">S2_003_000_R2_14</strain>
    </source>
</reference>